<dbReference type="Proteomes" id="UP000198417">
    <property type="component" value="Unassembled WGS sequence"/>
</dbReference>
<reference evidence="3 4" key="1">
    <citation type="submission" date="2017-06" db="EMBL/GenBank/DDBJ databases">
        <authorList>
            <person name="Kim H.J."/>
            <person name="Triplett B.A."/>
        </authorList>
    </citation>
    <scope>NUCLEOTIDE SEQUENCE [LARGE SCALE GENOMIC DNA]</scope>
    <source>
        <strain evidence="3 4">DSM 29052</strain>
    </source>
</reference>
<dbReference type="InterPro" id="IPR015424">
    <property type="entry name" value="PyrdxlP-dep_Trfase"/>
</dbReference>
<protein>
    <submittedName>
        <fullName evidence="3">dTDP-4-amino-4,6-dideoxygalactose transaminase</fullName>
    </submittedName>
</protein>
<keyword evidence="4" id="KW-1185">Reference proteome</keyword>
<gene>
    <name evidence="3" type="ORF">SAMN06265370_1416</name>
</gene>
<name>A0A238ZT88_9RHOB</name>
<evidence type="ECO:0000256" key="1">
    <source>
        <dbReference type="ARBA" id="ARBA00037999"/>
    </source>
</evidence>
<dbReference type="GO" id="GO:0008483">
    <property type="term" value="F:transaminase activity"/>
    <property type="evidence" value="ECO:0007669"/>
    <property type="project" value="TreeGrafter"/>
</dbReference>
<dbReference type="Pfam" id="PF01041">
    <property type="entry name" value="DegT_DnrJ_EryC1"/>
    <property type="match status" value="2"/>
</dbReference>
<dbReference type="AlphaFoldDB" id="A0A238ZT88"/>
<dbReference type="OrthoDB" id="9768668at2"/>
<dbReference type="PANTHER" id="PTHR30244">
    <property type="entry name" value="TRANSAMINASE"/>
    <property type="match status" value="1"/>
</dbReference>
<evidence type="ECO:0000313" key="3">
    <source>
        <dbReference type="EMBL" id="SNR86570.1"/>
    </source>
</evidence>
<dbReference type="Gene3D" id="3.90.1150.10">
    <property type="entry name" value="Aspartate Aminotransferase, domain 1"/>
    <property type="match status" value="1"/>
</dbReference>
<dbReference type="SUPFAM" id="SSF53383">
    <property type="entry name" value="PLP-dependent transferases"/>
    <property type="match status" value="2"/>
</dbReference>
<comment type="similarity">
    <text evidence="1 2">Belongs to the DegT/DnrJ/EryC1 family.</text>
</comment>
<dbReference type="InterPro" id="IPR000653">
    <property type="entry name" value="DegT/StrS_aminotransferase"/>
</dbReference>
<keyword evidence="2" id="KW-0663">Pyridoxal phosphate</keyword>
<evidence type="ECO:0000313" key="4">
    <source>
        <dbReference type="Proteomes" id="UP000198417"/>
    </source>
</evidence>
<accession>A0A238ZT88</accession>
<organism evidence="3 4">
    <name type="scientific">Puniceibacterium sediminis</name>
    <dbReference type="NCBI Taxonomy" id="1608407"/>
    <lineage>
        <taxon>Bacteria</taxon>
        <taxon>Pseudomonadati</taxon>
        <taxon>Pseudomonadota</taxon>
        <taxon>Alphaproteobacteria</taxon>
        <taxon>Rhodobacterales</taxon>
        <taxon>Paracoccaceae</taxon>
        <taxon>Puniceibacterium</taxon>
    </lineage>
</organism>
<proteinExistence type="inferred from homology"/>
<dbReference type="InterPro" id="IPR015422">
    <property type="entry name" value="PyrdxlP-dep_Trfase_small"/>
</dbReference>
<dbReference type="Gene3D" id="3.40.640.10">
    <property type="entry name" value="Type I PLP-dependent aspartate aminotransferase-like (Major domain)"/>
    <property type="match status" value="2"/>
</dbReference>
<dbReference type="PANTHER" id="PTHR30244:SF34">
    <property type="entry name" value="DTDP-4-AMINO-4,6-DIDEOXYGALACTOSE TRANSAMINASE"/>
    <property type="match status" value="1"/>
</dbReference>
<dbReference type="GO" id="GO:0000271">
    <property type="term" value="P:polysaccharide biosynthetic process"/>
    <property type="evidence" value="ECO:0007669"/>
    <property type="project" value="TreeGrafter"/>
</dbReference>
<dbReference type="InterPro" id="IPR015421">
    <property type="entry name" value="PyrdxlP-dep_Trfase_major"/>
</dbReference>
<sequence>MTSVVDDRTTPDVGRTGVTKNLARDLAAVMAATRISHDDGLSWVEHFERSLVAATGAADAVVVSTDAAMLTVLLGAFGAQRGDSIVNALPKLPSWIAGAATLAGVKYIDVGQASLSPSDNAQRAYVFQLNPPGHSSNVTLPNVVLATDLDRCDWARALRRAQILMVPLTQGQPISTGEGGALLFNDPRLAERARTFAQFGRLDGITPGVNHKLSAVQAALGQARLDGALSQRDAQAVPPIMTRSQHGCIPDRFDPTTPADAPMLERALTRDLSGQGETVSQYEAALAHWFDADYAIAVSSGYAAVLTALLALDLRPGDEVLLTPSCPLCTVYALTAIGVIPVFCDTTPDGFSIDLDAARRAVGPHTRAVIEVPMWGYPVPAEAVAAFTKAHGLRFVLDLALGHGIELNGRHIWRNADLATFSTHASKVMVTGEGGFVLASDPALANRLQQVRSKTVEPLIGYSANFNLSGLQAALGLARLPLLQGHLQKRRAVMAQISMGLNHTDLEPFSVISGGIPSGVKMLVRHRHGAGKALNAHLAACGVPSDILTYNCRPLYEFPILAGRRTDCPNAARLLASVATLPVHPDITQAHIAQMIDALNTMPRKQAA</sequence>
<dbReference type="RefSeq" id="WP_089274029.1">
    <property type="nucleotide sequence ID" value="NZ_FZNN01000041.1"/>
</dbReference>
<evidence type="ECO:0000256" key="2">
    <source>
        <dbReference type="RuleBase" id="RU004508"/>
    </source>
</evidence>
<dbReference type="EMBL" id="FZNN01000041">
    <property type="protein sequence ID" value="SNR86570.1"/>
    <property type="molecule type" value="Genomic_DNA"/>
</dbReference>
<dbReference type="GO" id="GO:0030170">
    <property type="term" value="F:pyridoxal phosphate binding"/>
    <property type="evidence" value="ECO:0007669"/>
    <property type="project" value="TreeGrafter"/>
</dbReference>